<comment type="function">
    <text evidence="2">Functions as a ribosomal silencing factor. Interacts with ribosomal protein uL14 (rplN), blocking formation of intersubunit bridge B8. Prevents association of the 30S and 50S ribosomal subunits and the formation of functional ribosomes, thus repressing translation.</text>
</comment>
<organism evidence="3 4">
    <name type="scientific">Pelosinus propionicus DSM 13327</name>
    <dbReference type="NCBI Taxonomy" id="1123291"/>
    <lineage>
        <taxon>Bacteria</taxon>
        <taxon>Bacillati</taxon>
        <taxon>Bacillota</taxon>
        <taxon>Negativicutes</taxon>
        <taxon>Selenomonadales</taxon>
        <taxon>Sporomusaceae</taxon>
        <taxon>Pelosinus</taxon>
    </lineage>
</organism>
<dbReference type="PANTHER" id="PTHR21043:SF0">
    <property type="entry name" value="MITOCHONDRIAL ASSEMBLY OF RIBOSOMAL LARGE SUBUNIT PROTEIN 1"/>
    <property type="match status" value="1"/>
</dbReference>
<keyword evidence="4" id="KW-1185">Reference proteome</keyword>
<keyword evidence="2" id="KW-0810">Translation regulation</keyword>
<comment type="similarity">
    <text evidence="1 2">Belongs to the Iojap/RsfS family.</text>
</comment>
<comment type="subcellular location">
    <subcellularLocation>
        <location evidence="2">Cytoplasm</location>
    </subcellularLocation>
</comment>
<dbReference type="AlphaFoldDB" id="A0A1I4JSD5"/>
<dbReference type="STRING" id="1123291.SAMN04490355_1013115"/>
<dbReference type="HAMAP" id="MF_01477">
    <property type="entry name" value="Iojap_RsfS"/>
    <property type="match status" value="1"/>
</dbReference>
<reference evidence="4" key="1">
    <citation type="submission" date="2016-10" db="EMBL/GenBank/DDBJ databases">
        <authorList>
            <person name="Varghese N."/>
            <person name="Submissions S."/>
        </authorList>
    </citation>
    <scope>NUCLEOTIDE SEQUENCE [LARGE SCALE GENOMIC DNA]</scope>
    <source>
        <strain evidence="4">DSM 13327</strain>
    </source>
</reference>
<comment type="subunit">
    <text evidence="2">Interacts with ribosomal protein uL14 (rplN).</text>
</comment>
<keyword evidence="2" id="KW-0963">Cytoplasm</keyword>
<dbReference type="GO" id="GO:0090071">
    <property type="term" value="P:negative regulation of ribosome biogenesis"/>
    <property type="evidence" value="ECO:0007669"/>
    <property type="project" value="UniProtKB-UniRule"/>
</dbReference>
<dbReference type="InterPro" id="IPR004394">
    <property type="entry name" value="Iojap/RsfS/C7orf30"/>
</dbReference>
<dbReference type="EMBL" id="FOTS01000013">
    <property type="protein sequence ID" value="SFL69133.1"/>
    <property type="molecule type" value="Genomic_DNA"/>
</dbReference>
<evidence type="ECO:0000256" key="2">
    <source>
        <dbReference type="HAMAP-Rule" id="MF_01477"/>
    </source>
</evidence>
<keyword evidence="2" id="KW-0678">Repressor</keyword>
<protein>
    <recommendedName>
        <fullName evidence="2">Ribosomal silencing factor RsfS</fullName>
    </recommendedName>
</protein>
<gene>
    <name evidence="2" type="primary">rsfS</name>
    <name evidence="3" type="ORF">SAMN04490355_1013115</name>
</gene>
<proteinExistence type="inferred from homology"/>
<dbReference type="GO" id="GO:0017148">
    <property type="term" value="P:negative regulation of translation"/>
    <property type="evidence" value="ECO:0007669"/>
    <property type="project" value="UniProtKB-UniRule"/>
</dbReference>
<dbReference type="RefSeq" id="WP_090935636.1">
    <property type="nucleotide sequence ID" value="NZ_FOTS01000013.1"/>
</dbReference>
<dbReference type="InterPro" id="IPR043519">
    <property type="entry name" value="NT_sf"/>
</dbReference>
<evidence type="ECO:0000256" key="1">
    <source>
        <dbReference type="ARBA" id="ARBA00010574"/>
    </source>
</evidence>
<accession>A0A1I4JSD5</accession>
<sequence>MSDTTKNLEEMIVAAAEDKKATDIVVLNVDGISSVADFHVVCSAKSSIQVQAIADNIEDELRKQGIDLLHKEGHRQGRWILLDFGTGIAHVFVEEEREYYNLERLWGKARSNDIEEPLSENK</sequence>
<name>A0A1I4JSD5_9FIRM</name>
<evidence type="ECO:0000313" key="4">
    <source>
        <dbReference type="Proteomes" id="UP000199520"/>
    </source>
</evidence>
<dbReference type="SUPFAM" id="SSF81301">
    <property type="entry name" value="Nucleotidyltransferase"/>
    <property type="match status" value="1"/>
</dbReference>
<evidence type="ECO:0000313" key="3">
    <source>
        <dbReference type="EMBL" id="SFL69133.1"/>
    </source>
</evidence>
<dbReference type="GO" id="GO:0043023">
    <property type="term" value="F:ribosomal large subunit binding"/>
    <property type="evidence" value="ECO:0007669"/>
    <property type="project" value="TreeGrafter"/>
</dbReference>
<dbReference type="Gene3D" id="3.30.460.10">
    <property type="entry name" value="Beta Polymerase, domain 2"/>
    <property type="match status" value="1"/>
</dbReference>
<dbReference type="GO" id="GO:0042256">
    <property type="term" value="P:cytosolic ribosome assembly"/>
    <property type="evidence" value="ECO:0007669"/>
    <property type="project" value="UniProtKB-UniRule"/>
</dbReference>
<dbReference type="PANTHER" id="PTHR21043">
    <property type="entry name" value="IOJAP SUPERFAMILY ORTHOLOG"/>
    <property type="match status" value="1"/>
</dbReference>
<dbReference type="GO" id="GO:0005737">
    <property type="term" value="C:cytoplasm"/>
    <property type="evidence" value="ECO:0007669"/>
    <property type="project" value="UniProtKB-SubCell"/>
</dbReference>
<dbReference type="OrthoDB" id="9793681at2"/>
<dbReference type="Proteomes" id="UP000199520">
    <property type="component" value="Unassembled WGS sequence"/>
</dbReference>
<dbReference type="NCBIfam" id="TIGR00090">
    <property type="entry name" value="rsfS_iojap_ybeB"/>
    <property type="match status" value="1"/>
</dbReference>
<dbReference type="Pfam" id="PF02410">
    <property type="entry name" value="RsfS"/>
    <property type="match status" value="1"/>
</dbReference>